<organism evidence="2 3">
    <name type="scientific">Prymnesium parvum</name>
    <name type="common">Toxic golden alga</name>
    <dbReference type="NCBI Taxonomy" id="97485"/>
    <lineage>
        <taxon>Eukaryota</taxon>
        <taxon>Haptista</taxon>
        <taxon>Haptophyta</taxon>
        <taxon>Prymnesiophyceae</taxon>
        <taxon>Prymnesiales</taxon>
        <taxon>Prymnesiaceae</taxon>
        <taxon>Prymnesium</taxon>
    </lineage>
</organism>
<dbReference type="InterPro" id="IPR051130">
    <property type="entry name" value="Mito_struct-func_regulator"/>
</dbReference>
<dbReference type="EMBL" id="JBGBPQ010000001">
    <property type="protein sequence ID" value="KAL1529488.1"/>
    <property type="molecule type" value="Genomic_DNA"/>
</dbReference>
<dbReference type="AlphaFoldDB" id="A0AB34K4P8"/>
<dbReference type="Proteomes" id="UP001515480">
    <property type="component" value="Unassembled WGS sequence"/>
</dbReference>
<reference evidence="2 3" key="1">
    <citation type="journal article" date="2024" name="Science">
        <title>Giant polyketide synthase enzymes in the biosynthesis of giant marine polyether toxins.</title>
        <authorList>
            <person name="Fallon T.R."/>
            <person name="Shende V.V."/>
            <person name="Wierzbicki I.H."/>
            <person name="Pendleton A.L."/>
            <person name="Watervoot N.F."/>
            <person name="Auber R.P."/>
            <person name="Gonzalez D.J."/>
            <person name="Wisecaver J.H."/>
            <person name="Moore B.S."/>
        </authorList>
    </citation>
    <scope>NUCLEOTIDE SEQUENCE [LARGE SCALE GENOMIC DNA]</scope>
    <source>
        <strain evidence="2 3">12B1</strain>
    </source>
</reference>
<protein>
    <recommendedName>
        <fullName evidence="1">ABC1 atypical kinase-like domain-containing protein</fullName>
    </recommendedName>
</protein>
<dbReference type="PANTHER" id="PTHR43173:SF12">
    <property type="entry name" value="PROTEIN KINASE SUPERFAMILY PROTEIN"/>
    <property type="match status" value="1"/>
</dbReference>
<comment type="caution">
    <text evidence="2">The sequence shown here is derived from an EMBL/GenBank/DDBJ whole genome shotgun (WGS) entry which is preliminary data.</text>
</comment>
<feature type="domain" description="ABC1 atypical kinase-like" evidence="1">
    <location>
        <begin position="143"/>
        <end position="422"/>
    </location>
</feature>
<name>A0AB34K4P8_PRYPA</name>
<dbReference type="InterPro" id="IPR004147">
    <property type="entry name" value="ABC1_dom"/>
</dbReference>
<evidence type="ECO:0000259" key="1">
    <source>
        <dbReference type="Pfam" id="PF03109"/>
    </source>
</evidence>
<sequence length="531" mass="57789">MHLPQVLAVALPHRQFEPPSPAQPTTHTSAVAGCLPGHDSLDRFLDQKLARNKYAPSRMRELRFAAGAGRIYSRIKAAQVLMSIRRLDDHRAQERWNEIHLSIGNDLYRLCADLGGFHVKVGQFFSTRPDLVPEQWCRELGRLCDAVEPMSSDEARQVFLEELGLPLIEWIDKPLGSASVAQVHAGRLAPASGPLRWLRSGRGRAVAIKVRRPDTEHFDRDLKSVRVAASLIQKFELSFDLLSAVDELRDRVAQEIDLRHEFENLRLAGGALRRATRGAVAAPEAIAATERCLVTELIDGSPISALARSDTPAGAPSPLIKIFGRRMFVDLYDAYGRMLLLTPTFHADPHPGNLMVPSRSGRATALAMLRALTPPGLRSLLPFAPPRLYVVDWGQCGGPTPPERRRQLAKLFLALAEGDGSKNHAIAARQATALRELGVSKGGAPDDQVEANIARGMFDSGTELGPMSGEGSLADEGGVQKLPKDLFLVLRVTQMLRGMGAAAEKAGAKPVGSLAVAWRPLAEQALRGNST</sequence>
<dbReference type="PANTHER" id="PTHR43173">
    <property type="entry name" value="ABC1 FAMILY PROTEIN"/>
    <property type="match status" value="1"/>
</dbReference>
<dbReference type="Pfam" id="PF03109">
    <property type="entry name" value="ABC1"/>
    <property type="match status" value="1"/>
</dbReference>
<dbReference type="SUPFAM" id="SSF56112">
    <property type="entry name" value="Protein kinase-like (PK-like)"/>
    <property type="match status" value="1"/>
</dbReference>
<evidence type="ECO:0000313" key="2">
    <source>
        <dbReference type="EMBL" id="KAL1529488.1"/>
    </source>
</evidence>
<accession>A0AB34K4P8</accession>
<gene>
    <name evidence="2" type="ORF">AB1Y20_000434</name>
</gene>
<dbReference type="CDD" id="cd05121">
    <property type="entry name" value="ABC1_ADCK3-like"/>
    <property type="match status" value="1"/>
</dbReference>
<evidence type="ECO:0000313" key="3">
    <source>
        <dbReference type="Proteomes" id="UP001515480"/>
    </source>
</evidence>
<proteinExistence type="predicted"/>
<dbReference type="InterPro" id="IPR011009">
    <property type="entry name" value="Kinase-like_dom_sf"/>
</dbReference>
<keyword evidence="3" id="KW-1185">Reference proteome</keyword>